<accession>A0A8J5UGM6</accession>
<evidence type="ECO:0000313" key="1">
    <source>
        <dbReference type="EMBL" id="KAG7662568.1"/>
    </source>
</evidence>
<proteinExistence type="predicted"/>
<name>A0A8J5UGM6_9ASCO</name>
<dbReference type="RefSeq" id="XP_049262801.1">
    <property type="nucleotide sequence ID" value="XM_049407827.1"/>
</dbReference>
<evidence type="ECO:0000313" key="2">
    <source>
        <dbReference type="Proteomes" id="UP000694255"/>
    </source>
</evidence>
<comment type="caution">
    <text evidence="1">The sequence shown here is derived from an EMBL/GenBank/DDBJ whole genome shotgun (WGS) entry which is preliminary data.</text>
</comment>
<dbReference type="Proteomes" id="UP000694255">
    <property type="component" value="Unassembled WGS sequence"/>
</dbReference>
<keyword evidence="2" id="KW-1185">Reference proteome</keyword>
<reference evidence="1 2" key="1">
    <citation type="journal article" date="2021" name="DNA Res.">
        <title>Genome analysis of Candida subhashii reveals its hybrid nature and dual mitochondrial genome conformations.</title>
        <authorList>
            <person name="Mixao V."/>
            <person name="Hegedusova E."/>
            <person name="Saus E."/>
            <person name="Pryszcz L.P."/>
            <person name="Cillingova A."/>
            <person name="Nosek J."/>
            <person name="Gabaldon T."/>
        </authorList>
    </citation>
    <scope>NUCLEOTIDE SEQUENCE [LARGE SCALE GENOMIC DNA]</scope>
    <source>
        <strain evidence="1 2">CBS 10753</strain>
    </source>
</reference>
<dbReference type="AlphaFoldDB" id="A0A8J5UGM6"/>
<gene>
    <name evidence="1" type="ORF">J8A68_003922</name>
</gene>
<protein>
    <submittedName>
        <fullName evidence="1">Uncharacterized protein</fullName>
    </submittedName>
</protein>
<organism evidence="1 2">
    <name type="scientific">[Candida] subhashii</name>
    <dbReference type="NCBI Taxonomy" id="561895"/>
    <lineage>
        <taxon>Eukaryota</taxon>
        <taxon>Fungi</taxon>
        <taxon>Dikarya</taxon>
        <taxon>Ascomycota</taxon>
        <taxon>Saccharomycotina</taxon>
        <taxon>Pichiomycetes</taxon>
        <taxon>Debaryomycetaceae</taxon>
        <taxon>Spathaspora</taxon>
    </lineage>
</organism>
<sequence>MWLEFVKQFRSIQEHQDNSLLDSLGRSGIVAPQDIKEYQEIEKHTSSDDLPKSHLGKAVDDEGGNFLTRLKTNNCYDRIHVRDKGDIAEFDTPREVFGREGSGFREMCDKSNIIGDDFKNTT</sequence>
<dbReference type="GeneID" id="73470722"/>
<dbReference type="EMBL" id="JAGSYN010000168">
    <property type="protein sequence ID" value="KAG7662568.1"/>
    <property type="molecule type" value="Genomic_DNA"/>
</dbReference>
<dbReference type="OrthoDB" id="6500128at2759"/>